<gene>
    <name evidence="1" type="ORF">HF576_08085</name>
</gene>
<comment type="caution">
    <text evidence="1">The sequence shown here is derived from an EMBL/GenBank/DDBJ whole genome shotgun (WGS) entry which is preliminary data.</text>
</comment>
<organism evidence="1 2">
    <name type="scientific">Microbacterium salsuginis</name>
    <dbReference type="NCBI Taxonomy" id="2722803"/>
    <lineage>
        <taxon>Bacteria</taxon>
        <taxon>Bacillati</taxon>
        <taxon>Actinomycetota</taxon>
        <taxon>Actinomycetes</taxon>
        <taxon>Micrococcales</taxon>
        <taxon>Microbacteriaceae</taxon>
        <taxon>Microbacterium</taxon>
    </lineage>
</organism>
<reference evidence="1 2" key="1">
    <citation type="submission" date="2020-04" db="EMBL/GenBank/DDBJ databases">
        <title>CFH 90308 Microbacterium sp.</title>
        <authorList>
            <person name="Nie G."/>
            <person name="Ming H."/>
            <person name="Xia T."/>
        </authorList>
    </citation>
    <scope>NUCLEOTIDE SEQUENCE [LARGE SCALE GENOMIC DNA]</scope>
    <source>
        <strain evidence="1 2">CFH 90308</strain>
    </source>
</reference>
<dbReference type="Proteomes" id="UP001429745">
    <property type="component" value="Unassembled WGS sequence"/>
</dbReference>
<proteinExistence type="predicted"/>
<sequence length="54" mass="5814">MAETAFKPGDDVFTPHSRGTIIDVGATPSGKWVYGVEDDDGAVTYFTSRALRHA</sequence>
<dbReference type="EMBL" id="JABACI010000002">
    <property type="protein sequence ID" value="NLP83802.1"/>
    <property type="molecule type" value="Genomic_DNA"/>
</dbReference>
<name>A0ABX1K9X5_9MICO</name>
<dbReference type="RefSeq" id="WP_168912300.1">
    <property type="nucleotide sequence ID" value="NZ_JABACI010000002.1"/>
</dbReference>
<protein>
    <submittedName>
        <fullName evidence="1">Uncharacterized protein</fullName>
    </submittedName>
</protein>
<evidence type="ECO:0000313" key="2">
    <source>
        <dbReference type="Proteomes" id="UP001429745"/>
    </source>
</evidence>
<keyword evidence="2" id="KW-1185">Reference proteome</keyword>
<evidence type="ECO:0000313" key="1">
    <source>
        <dbReference type="EMBL" id="NLP83802.1"/>
    </source>
</evidence>
<accession>A0ABX1K9X5</accession>